<keyword evidence="2" id="KW-0813">Transport</keyword>
<accession>A0A6S7AAD5</accession>
<dbReference type="Pfam" id="PF00571">
    <property type="entry name" value="CBS"/>
    <property type="match status" value="2"/>
</dbReference>
<dbReference type="PANTHER" id="PTHR43427">
    <property type="entry name" value="CHLORIDE CHANNEL PROTEIN CLC-E"/>
    <property type="match status" value="1"/>
</dbReference>
<keyword evidence="5" id="KW-0406">Ion transport</keyword>
<evidence type="ECO:0000256" key="4">
    <source>
        <dbReference type="ARBA" id="ARBA00022989"/>
    </source>
</evidence>
<keyword evidence="8" id="KW-0868">Chloride</keyword>
<dbReference type="PROSITE" id="PS51371">
    <property type="entry name" value="CBS"/>
    <property type="match status" value="2"/>
</dbReference>
<keyword evidence="6 11" id="KW-0472">Membrane</keyword>
<organism evidence="13 14">
    <name type="scientific">Achromobacter deleyi</name>
    <dbReference type="NCBI Taxonomy" id="1353891"/>
    <lineage>
        <taxon>Bacteria</taxon>
        <taxon>Pseudomonadati</taxon>
        <taxon>Pseudomonadota</taxon>
        <taxon>Betaproteobacteria</taxon>
        <taxon>Burkholderiales</taxon>
        <taxon>Alcaligenaceae</taxon>
        <taxon>Achromobacter</taxon>
    </lineage>
</organism>
<keyword evidence="7" id="KW-0869">Chloride channel</keyword>
<dbReference type="InterPro" id="IPR000644">
    <property type="entry name" value="CBS_dom"/>
</dbReference>
<dbReference type="CDD" id="cd02205">
    <property type="entry name" value="CBS_pair_SF"/>
    <property type="match status" value="1"/>
</dbReference>
<evidence type="ECO:0000256" key="1">
    <source>
        <dbReference type="ARBA" id="ARBA00004141"/>
    </source>
</evidence>
<sequence>MPPVSTSARAALRLGDFTTDRRVVLLMALAVPVGLASVAAAWALLRLIAFCTNLAYHGLFSFADLPITTGRLGLASVAIPVIGCLIIGLMARYGSEKIRGHGIPEAMEAILIGKSRIAPKVAVLKPVSSAISIGTGGPFGAEGPIIMTGGAIGSLLAQTIHLNDGERKTLLVAGAAAGMTAIFATPLAAVLLAVELLLFEWKPRSFLPVATAALVAAVARAFVLDGGPIFAYTGALPFTPWHLVACAAVGVLAGLGSGVLTSLVYAAEDLFEKLPIHWMWWPALGGLAIGIGGLIDPAALGVGYDNIRHLLAGDLAMQAVLLLLAVKVAIWAIALGSGTSGGVLAPLLIFGGALGALAAPLLPQADPGFWALVGMAAMMGGTMRAPLTATLFAVELTGNLGALLPVLAACVFAYGVTVLLLRRSILTEKIARRGHHINREYRVDPFDLLRASQVMTSPAQTLPDTLTVAQAIAHFTHTQPVHTSYPVVDADGAAVGEVTRADSLAWALDPASQAQTLAQALQGRELVYGYPEELASQIADRMALSGAGRVPILDRASGRVLGIVGRKDLFRSRARRLREESERAAFFRRAPAVAGKGEG</sequence>
<feature type="transmembrane region" description="Helical" evidence="11">
    <location>
        <begin position="23"/>
        <end position="49"/>
    </location>
</feature>
<protein>
    <submittedName>
        <fullName evidence="13">Voltage-gated ClC-type chloride channel ClcB</fullName>
    </submittedName>
</protein>
<dbReference type="PRINTS" id="PR00762">
    <property type="entry name" value="CLCHANNEL"/>
</dbReference>
<feature type="transmembrane region" description="Helical" evidence="11">
    <location>
        <begin position="369"/>
        <end position="394"/>
    </location>
</feature>
<evidence type="ECO:0000256" key="9">
    <source>
        <dbReference type="ARBA" id="ARBA00023303"/>
    </source>
</evidence>
<dbReference type="InterPro" id="IPR001807">
    <property type="entry name" value="ClC"/>
</dbReference>
<dbReference type="GO" id="GO:0034707">
    <property type="term" value="C:chloride channel complex"/>
    <property type="evidence" value="ECO:0007669"/>
    <property type="project" value="UniProtKB-KW"/>
</dbReference>
<evidence type="ECO:0000313" key="14">
    <source>
        <dbReference type="Proteomes" id="UP000494111"/>
    </source>
</evidence>
<feature type="domain" description="CBS" evidence="12">
    <location>
        <begin position="455"/>
        <end position="513"/>
    </location>
</feature>
<comment type="subcellular location">
    <subcellularLocation>
        <location evidence="1">Membrane</location>
        <topology evidence="1">Multi-pass membrane protein</topology>
    </subcellularLocation>
</comment>
<evidence type="ECO:0000256" key="2">
    <source>
        <dbReference type="ARBA" id="ARBA00022448"/>
    </source>
</evidence>
<keyword evidence="4 11" id="KW-1133">Transmembrane helix</keyword>
<feature type="transmembrane region" description="Helical" evidence="11">
    <location>
        <begin position="315"/>
        <end position="337"/>
    </location>
</feature>
<dbReference type="RefSeq" id="WP_175193716.1">
    <property type="nucleotide sequence ID" value="NZ_CADIJO010000015.1"/>
</dbReference>
<keyword evidence="3 11" id="KW-0812">Transmembrane</keyword>
<gene>
    <name evidence="13" type="primary">clcB_3</name>
    <name evidence="13" type="ORF">LMG3458_04070</name>
</gene>
<dbReference type="GO" id="GO:0005254">
    <property type="term" value="F:chloride channel activity"/>
    <property type="evidence" value="ECO:0007669"/>
    <property type="project" value="UniProtKB-KW"/>
</dbReference>
<evidence type="ECO:0000256" key="10">
    <source>
        <dbReference type="PROSITE-ProRule" id="PRU00703"/>
    </source>
</evidence>
<dbReference type="InterPro" id="IPR014743">
    <property type="entry name" value="Cl-channel_core"/>
</dbReference>
<dbReference type="CDD" id="cd00400">
    <property type="entry name" value="Voltage_gated_ClC"/>
    <property type="match status" value="1"/>
</dbReference>
<dbReference type="Pfam" id="PF00654">
    <property type="entry name" value="Voltage_CLC"/>
    <property type="match status" value="1"/>
</dbReference>
<dbReference type="InterPro" id="IPR046342">
    <property type="entry name" value="CBS_dom_sf"/>
</dbReference>
<dbReference type="Proteomes" id="UP000494111">
    <property type="component" value="Unassembled WGS sequence"/>
</dbReference>
<evidence type="ECO:0000313" key="13">
    <source>
        <dbReference type="EMBL" id="CAB3722333.1"/>
    </source>
</evidence>
<dbReference type="SUPFAM" id="SSF54631">
    <property type="entry name" value="CBS-domain pair"/>
    <property type="match status" value="1"/>
</dbReference>
<evidence type="ECO:0000256" key="8">
    <source>
        <dbReference type="ARBA" id="ARBA00023214"/>
    </source>
</evidence>
<dbReference type="EMBL" id="CADIJO010000015">
    <property type="protein sequence ID" value="CAB3722333.1"/>
    <property type="molecule type" value="Genomic_DNA"/>
</dbReference>
<evidence type="ECO:0000256" key="6">
    <source>
        <dbReference type="ARBA" id="ARBA00023136"/>
    </source>
</evidence>
<name>A0A6S7AAD5_9BURK</name>
<proteinExistence type="predicted"/>
<feature type="transmembrane region" description="Helical" evidence="11">
    <location>
        <begin position="170"/>
        <end position="194"/>
    </location>
</feature>
<dbReference type="PANTHER" id="PTHR43427:SF6">
    <property type="entry name" value="CHLORIDE CHANNEL PROTEIN CLC-E"/>
    <property type="match status" value="1"/>
</dbReference>
<feature type="domain" description="CBS" evidence="12">
    <location>
        <begin position="522"/>
        <end position="580"/>
    </location>
</feature>
<keyword evidence="10" id="KW-0129">CBS domain</keyword>
<feature type="transmembrane region" description="Helical" evidence="11">
    <location>
        <begin position="400"/>
        <end position="421"/>
    </location>
</feature>
<dbReference type="Gene3D" id="3.10.580.10">
    <property type="entry name" value="CBS-domain"/>
    <property type="match status" value="1"/>
</dbReference>
<evidence type="ECO:0000256" key="5">
    <source>
        <dbReference type="ARBA" id="ARBA00023065"/>
    </source>
</evidence>
<keyword evidence="9" id="KW-0407">Ion channel</keyword>
<evidence type="ECO:0000256" key="7">
    <source>
        <dbReference type="ARBA" id="ARBA00023173"/>
    </source>
</evidence>
<evidence type="ECO:0000259" key="12">
    <source>
        <dbReference type="PROSITE" id="PS51371"/>
    </source>
</evidence>
<reference evidence="13 14" key="1">
    <citation type="submission" date="2020-04" db="EMBL/GenBank/DDBJ databases">
        <authorList>
            <person name="De Canck E."/>
        </authorList>
    </citation>
    <scope>NUCLEOTIDE SEQUENCE [LARGE SCALE GENOMIC DNA]</scope>
    <source>
        <strain evidence="13 14">LMG 3458</strain>
    </source>
</reference>
<feature type="transmembrane region" description="Helical" evidence="11">
    <location>
        <begin position="343"/>
        <end position="362"/>
    </location>
</feature>
<feature type="transmembrane region" description="Helical" evidence="11">
    <location>
        <begin position="69"/>
        <end position="91"/>
    </location>
</feature>
<feature type="transmembrane region" description="Helical" evidence="11">
    <location>
        <begin position="206"/>
        <end position="231"/>
    </location>
</feature>
<dbReference type="Gene3D" id="1.10.3080.10">
    <property type="entry name" value="Clc chloride channel"/>
    <property type="match status" value="1"/>
</dbReference>
<dbReference type="AlphaFoldDB" id="A0A6S7AAD5"/>
<evidence type="ECO:0000256" key="11">
    <source>
        <dbReference type="SAM" id="Phobius"/>
    </source>
</evidence>
<dbReference type="SUPFAM" id="SSF81340">
    <property type="entry name" value="Clc chloride channel"/>
    <property type="match status" value="1"/>
</dbReference>
<feature type="transmembrane region" description="Helical" evidence="11">
    <location>
        <begin position="279"/>
        <end position="303"/>
    </location>
</feature>
<dbReference type="InterPro" id="IPR050368">
    <property type="entry name" value="ClC-type_chloride_channel"/>
</dbReference>
<feature type="transmembrane region" description="Helical" evidence="11">
    <location>
        <begin position="243"/>
        <end position="267"/>
    </location>
</feature>
<evidence type="ECO:0000256" key="3">
    <source>
        <dbReference type="ARBA" id="ARBA00022692"/>
    </source>
</evidence>